<evidence type="ECO:0000256" key="3">
    <source>
        <dbReference type="ARBA" id="ARBA00047591"/>
    </source>
</evidence>
<dbReference type="SUPFAM" id="SSF53474">
    <property type="entry name" value="alpha/beta-Hydrolases"/>
    <property type="match status" value="1"/>
</dbReference>
<evidence type="ECO:0000256" key="4">
    <source>
        <dbReference type="ARBA" id="ARBA00048461"/>
    </source>
</evidence>
<dbReference type="PANTHER" id="PTHR45856:SF24">
    <property type="entry name" value="FUNGAL LIPASE-LIKE DOMAIN-CONTAINING PROTEIN"/>
    <property type="match status" value="1"/>
</dbReference>
<dbReference type="EMBL" id="AACS02000003">
    <property type="protein sequence ID" value="EAU91144.2"/>
    <property type="molecule type" value="Genomic_DNA"/>
</dbReference>
<evidence type="ECO:0000256" key="5">
    <source>
        <dbReference type="SAM" id="SignalP"/>
    </source>
</evidence>
<keyword evidence="8" id="KW-1185">Reference proteome</keyword>
<feature type="domain" description="Fungal lipase-type" evidence="6">
    <location>
        <begin position="91"/>
        <end position="209"/>
    </location>
</feature>
<dbReference type="InterPro" id="IPR002921">
    <property type="entry name" value="Fungal_lipase-type"/>
</dbReference>
<comment type="catalytic activity">
    <reaction evidence="4">
        <text>a monoacylglycerol + H2O = glycerol + a fatty acid + H(+)</text>
        <dbReference type="Rhea" id="RHEA:15245"/>
        <dbReference type="ChEBI" id="CHEBI:15377"/>
        <dbReference type="ChEBI" id="CHEBI:15378"/>
        <dbReference type="ChEBI" id="CHEBI:17408"/>
        <dbReference type="ChEBI" id="CHEBI:17754"/>
        <dbReference type="ChEBI" id="CHEBI:28868"/>
    </reaction>
</comment>
<dbReference type="Proteomes" id="UP000001861">
    <property type="component" value="Unassembled WGS sequence"/>
</dbReference>
<dbReference type="HOGENOM" id="CLU_032957_1_1_1"/>
<feature type="chain" id="PRO_5002727016" evidence="5">
    <location>
        <begin position="22"/>
        <end position="345"/>
    </location>
</feature>
<protein>
    <submittedName>
        <fullName evidence="7">Lipase</fullName>
    </submittedName>
</protein>
<sequence>MRPAFLSLCFAVLSQAWLGFASPVPVGELEARQSGIDSTTYGNLERFAKHSSAAYQLLGCPRPVGTTLVKYIDRSGTQGYISRDDSRKEIIVSFRGSMSVTDALVDLAIIMVPLKSTGITNVGDAHVHTGFQFAYNVVADDVISTVRNQYNSRSGYTIVVTGHSLGGAVASMAAISLKAALPNAPLKLYTYGQPRVGNAAFASLVESRVGVNNIFRSDCAHLRLVLRALSANGIWNQALTTVADGVPTVLFKALGYRHFATEYWNFQDPRKLTLCQLLDGPVLTVPSNPANAANTRKCNGGDDPKCSDSIPSTFINPAHVYYFGEARTDIDSPIAVMGLNPLLCL</sequence>
<comment type="caution">
    <text evidence="7">The sequence shown here is derived from an EMBL/GenBank/DDBJ whole genome shotgun (WGS) entry which is preliminary data.</text>
</comment>
<reference evidence="7 8" key="1">
    <citation type="journal article" date="2010" name="Proc. Natl. Acad. Sci. U.S.A.">
        <title>Insights into evolution of multicellular fungi from the assembled chromosomes of the mushroom Coprinopsis cinerea (Coprinus cinereus).</title>
        <authorList>
            <person name="Stajich J.E."/>
            <person name="Wilke S.K."/>
            <person name="Ahren D."/>
            <person name="Au C.H."/>
            <person name="Birren B.W."/>
            <person name="Borodovsky M."/>
            <person name="Burns C."/>
            <person name="Canback B."/>
            <person name="Casselton L.A."/>
            <person name="Cheng C.K."/>
            <person name="Deng J."/>
            <person name="Dietrich F.S."/>
            <person name="Fargo D.C."/>
            <person name="Farman M.L."/>
            <person name="Gathman A.C."/>
            <person name="Goldberg J."/>
            <person name="Guigo R."/>
            <person name="Hoegger P.J."/>
            <person name="Hooker J.B."/>
            <person name="Huggins A."/>
            <person name="James T.Y."/>
            <person name="Kamada T."/>
            <person name="Kilaru S."/>
            <person name="Kodira C."/>
            <person name="Kues U."/>
            <person name="Kupfer D."/>
            <person name="Kwan H.S."/>
            <person name="Lomsadze A."/>
            <person name="Li W."/>
            <person name="Lilly W.W."/>
            <person name="Ma L.J."/>
            <person name="Mackey A.J."/>
            <person name="Manning G."/>
            <person name="Martin F."/>
            <person name="Muraguchi H."/>
            <person name="Natvig D.O."/>
            <person name="Palmerini H."/>
            <person name="Ramesh M.A."/>
            <person name="Rehmeyer C.J."/>
            <person name="Roe B.A."/>
            <person name="Shenoy N."/>
            <person name="Stanke M."/>
            <person name="Ter-Hovhannisyan V."/>
            <person name="Tunlid A."/>
            <person name="Velagapudi R."/>
            <person name="Vision T.J."/>
            <person name="Zeng Q."/>
            <person name="Zolan M.E."/>
            <person name="Pukkila P.J."/>
        </authorList>
    </citation>
    <scope>NUCLEOTIDE SEQUENCE [LARGE SCALE GENOMIC DNA]</scope>
    <source>
        <strain evidence="8">Okayama-7 / 130 / ATCC MYA-4618 / FGSC 9003</strain>
    </source>
</reference>
<organism evidence="7 8">
    <name type="scientific">Coprinopsis cinerea (strain Okayama-7 / 130 / ATCC MYA-4618 / FGSC 9003)</name>
    <name type="common">Inky cap fungus</name>
    <name type="synonym">Hormographiella aspergillata</name>
    <dbReference type="NCBI Taxonomy" id="240176"/>
    <lineage>
        <taxon>Eukaryota</taxon>
        <taxon>Fungi</taxon>
        <taxon>Dikarya</taxon>
        <taxon>Basidiomycota</taxon>
        <taxon>Agaricomycotina</taxon>
        <taxon>Agaricomycetes</taxon>
        <taxon>Agaricomycetidae</taxon>
        <taxon>Agaricales</taxon>
        <taxon>Agaricineae</taxon>
        <taxon>Psathyrellaceae</taxon>
        <taxon>Coprinopsis</taxon>
    </lineage>
</organism>
<dbReference type="InterPro" id="IPR029058">
    <property type="entry name" value="AB_hydrolase_fold"/>
</dbReference>
<keyword evidence="5" id="KW-0732">Signal</keyword>
<evidence type="ECO:0000256" key="1">
    <source>
        <dbReference type="ARBA" id="ARBA00023157"/>
    </source>
</evidence>
<feature type="signal peptide" evidence="5">
    <location>
        <begin position="1"/>
        <end position="21"/>
    </location>
</feature>
<gene>
    <name evidence="7" type="ORF">CC1G_03312</name>
</gene>
<dbReference type="GO" id="GO:0006629">
    <property type="term" value="P:lipid metabolic process"/>
    <property type="evidence" value="ECO:0007669"/>
    <property type="project" value="InterPro"/>
</dbReference>
<evidence type="ECO:0000313" key="7">
    <source>
        <dbReference type="EMBL" id="EAU91144.2"/>
    </source>
</evidence>
<comment type="similarity">
    <text evidence="2">Belongs to the AB hydrolase superfamily. Lipase family. Class 3 subfamily.</text>
</comment>
<dbReference type="VEuPathDB" id="FungiDB:CC1G_03312"/>
<proteinExistence type="inferred from homology"/>
<dbReference type="OMA" id="MEPRRWL"/>
<dbReference type="OrthoDB" id="438440at2759"/>
<evidence type="ECO:0000259" key="6">
    <source>
        <dbReference type="Pfam" id="PF01764"/>
    </source>
</evidence>
<evidence type="ECO:0000256" key="2">
    <source>
        <dbReference type="ARBA" id="ARBA00043996"/>
    </source>
</evidence>
<dbReference type="KEGG" id="cci:CC1G_03312"/>
<dbReference type="Gene3D" id="3.40.50.1820">
    <property type="entry name" value="alpha/beta hydrolase"/>
    <property type="match status" value="1"/>
</dbReference>
<dbReference type="Pfam" id="PF01764">
    <property type="entry name" value="Lipase_3"/>
    <property type="match status" value="1"/>
</dbReference>
<evidence type="ECO:0000313" key="8">
    <source>
        <dbReference type="Proteomes" id="UP000001861"/>
    </source>
</evidence>
<dbReference type="InterPro" id="IPR051218">
    <property type="entry name" value="Sec_MonoDiacylglyc_Lipase"/>
</dbReference>
<dbReference type="CDD" id="cd00519">
    <property type="entry name" value="Lipase_3"/>
    <property type="match status" value="1"/>
</dbReference>
<dbReference type="RefSeq" id="XP_001830775.2">
    <property type="nucleotide sequence ID" value="XM_001830723.2"/>
</dbReference>
<dbReference type="GeneID" id="6007220"/>
<comment type="catalytic activity">
    <reaction evidence="3">
        <text>a diacylglycerol + H2O = a monoacylglycerol + a fatty acid + H(+)</text>
        <dbReference type="Rhea" id="RHEA:32731"/>
        <dbReference type="ChEBI" id="CHEBI:15377"/>
        <dbReference type="ChEBI" id="CHEBI:15378"/>
        <dbReference type="ChEBI" id="CHEBI:17408"/>
        <dbReference type="ChEBI" id="CHEBI:18035"/>
        <dbReference type="ChEBI" id="CHEBI:28868"/>
    </reaction>
</comment>
<name>A8N7G9_COPC7</name>
<dbReference type="eggNOG" id="KOG4569">
    <property type="taxonomic scope" value="Eukaryota"/>
</dbReference>
<dbReference type="InParanoid" id="A8N7G9"/>
<keyword evidence="1" id="KW-1015">Disulfide bond</keyword>
<accession>A8N7G9</accession>
<dbReference type="AlphaFoldDB" id="A8N7G9"/>
<dbReference type="PANTHER" id="PTHR45856">
    <property type="entry name" value="ALPHA/BETA-HYDROLASES SUPERFAMILY PROTEIN"/>
    <property type="match status" value="1"/>
</dbReference>